<feature type="transmembrane region" description="Helical" evidence="5">
    <location>
        <begin position="101"/>
        <end position="124"/>
    </location>
</feature>
<reference evidence="6 7" key="1">
    <citation type="submission" date="2015-11" db="EMBL/GenBank/DDBJ databases">
        <title>Genomic analysis of 38 Legionella species identifies large and diverse effector repertoires.</title>
        <authorList>
            <person name="Burstein D."/>
            <person name="Amaro F."/>
            <person name="Zusman T."/>
            <person name="Lifshitz Z."/>
            <person name="Cohen O."/>
            <person name="Gilbert J.A."/>
            <person name="Pupko T."/>
            <person name="Shuman H.A."/>
            <person name="Segal G."/>
        </authorList>
    </citation>
    <scope>NUCLEOTIDE SEQUENCE [LARGE SCALE GENOMIC DNA]</scope>
    <source>
        <strain evidence="6 7">WA-270A-C2</strain>
    </source>
</reference>
<dbReference type="InterPro" id="IPR007269">
    <property type="entry name" value="ICMT_MeTrfase"/>
</dbReference>
<evidence type="ECO:0000256" key="1">
    <source>
        <dbReference type="ARBA" id="ARBA00004141"/>
    </source>
</evidence>
<dbReference type="RefSeq" id="WP_058530912.1">
    <property type="nucleotide sequence ID" value="NZ_CAAAIN010000001.1"/>
</dbReference>
<feature type="transmembrane region" description="Helical" evidence="5">
    <location>
        <begin position="6"/>
        <end position="28"/>
    </location>
</feature>
<gene>
    <name evidence="6" type="ORF">Lrub_0789</name>
</gene>
<evidence type="ECO:0000256" key="4">
    <source>
        <dbReference type="ARBA" id="ARBA00023136"/>
    </source>
</evidence>
<dbReference type="AlphaFoldDB" id="A0A0W0XVG0"/>
<dbReference type="GO" id="GO:0032259">
    <property type="term" value="P:methylation"/>
    <property type="evidence" value="ECO:0007669"/>
    <property type="project" value="UniProtKB-KW"/>
</dbReference>
<dbReference type="PANTHER" id="PTHR12714">
    <property type="entry name" value="PROTEIN-S ISOPRENYLCYSTEINE O-METHYLTRANSFERASE"/>
    <property type="match status" value="1"/>
</dbReference>
<evidence type="ECO:0000256" key="5">
    <source>
        <dbReference type="SAM" id="Phobius"/>
    </source>
</evidence>
<keyword evidence="7" id="KW-1185">Reference proteome</keyword>
<sequence>MEHTSYAYGLWLLVIVNSAIFILFAYSCTTTFKTKRDWRAFGAFSAFVVAYFTEMYGFPLTIYLLSGWLSKYYPGMDLYGHDSGHLLHTLLGLKGDPHFDVFHILSFVFIIGGLWMIASAWGTLYRAQKKHQLATSGLYAKIRHPQYDGFILVMIGFLLQWPTILTLIMFPILVYMYVRLARREEKEVLAEFGEEYQRYAARTPGFIPHLSKQNKIKGDAP</sequence>
<dbReference type="Gene3D" id="1.20.120.1630">
    <property type="match status" value="1"/>
</dbReference>
<dbReference type="PATRIC" id="fig|458.5.peg.822"/>
<proteinExistence type="predicted"/>
<keyword evidence="4 5" id="KW-0472">Membrane</keyword>
<evidence type="ECO:0000313" key="7">
    <source>
        <dbReference type="Proteomes" id="UP000054608"/>
    </source>
</evidence>
<dbReference type="OrthoDB" id="9789029at2"/>
<evidence type="ECO:0000313" key="6">
    <source>
        <dbReference type="EMBL" id="KTD48438.1"/>
    </source>
</evidence>
<evidence type="ECO:0000256" key="3">
    <source>
        <dbReference type="ARBA" id="ARBA00022989"/>
    </source>
</evidence>
<keyword evidence="2 5" id="KW-0812">Transmembrane</keyword>
<dbReference type="GO" id="GO:0016020">
    <property type="term" value="C:membrane"/>
    <property type="evidence" value="ECO:0007669"/>
    <property type="project" value="UniProtKB-SubCell"/>
</dbReference>
<accession>A0A0W0XVG0</accession>
<dbReference type="GO" id="GO:0004671">
    <property type="term" value="F:protein C-terminal S-isoprenylcysteine carboxyl O-methyltransferase activity"/>
    <property type="evidence" value="ECO:0007669"/>
    <property type="project" value="InterPro"/>
</dbReference>
<evidence type="ECO:0000256" key="2">
    <source>
        <dbReference type="ARBA" id="ARBA00022692"/>
    </source>
</evidence>
<name>A0A0W0XVG0_9GAMM</name>
<dbReference type="EMBL" id="LNYT01000007">
    <property type="protein sequence ID" value="KTD48438.1"/>
    <property type="molecule type" value="Genomic_DNA"/>
</dbReference>
<comment type="subcellular location">
    <subcellularLocation>
        <location evidence="1">Membrane</location>
        <topology evidence="1">Multi-pass membrane protein</topology>
    </subcellularLocation>
</comment>
<keyword evidence="6" id="KW-0489">Methyltransferase</keyword>
<keyword evidence="6" id="KW-0808">Transferase</keyword>
<feature type="transmembrane region" description="Helical" evidence="5">
    <location>
        <begin position="150"/>
        <end position="178"/>
    </location>
</feature>
<dbReference type="Proteomes" id="UP000054608">
    <property type="component" value="Unassembled WGS sequence"/>
</dbReference>
<organism evidence="6 7">
    <name type="scientific">Legionella rubrilucens</name>
    <dbReference type="NCBI Taxonomy" id="458"/>
    <lineage>
        <taxon>Bacteria</taxon>
        <taxon>Pseudomonadati</taxon>
        <taxon>Pseudomonadota</taxon>
        <taxon>Gammaproteobacteria</taxon>
        <taxon>Legionellales</taxon>
        <taxon>Legionellaceae</taxon>
        <taxon>Legionella</taxon>
    </lineage>
</organism>
<dbReference type="STRING" id="458.Lrub_0789"/>
<comment type="caution">
    <text evidence="6">The sequence shown here is derived from an EMBL/GenBank/DDBJ whole genome shotgun (WGS) entry which is preliminary data.</text>
</comment>
<dbReference type="PANTHER" id="PTHR12714:SF9">
    <property type="entry name" value="PROTEIN-S-ISOPRENYLCYSTEINE O-METHYLTRANSFERASE"/>
    <property type="match status" value="1"/>
</dbReference>
<keyword evidence="3 5" id="KW-1133">Transmembrane helix</keyword>
<protein>
    <submittedName>
        <fullName evidence="6">Putative S-isoprenylcysteine methyltransferase</fullName>
    </submittedName>
</protein>
<dbReference type="Pfam" id="PF04140">
    <property type="entry name" value="ICMT"/>
    <property type="match status" value="1"/>
</dbReference>
<feature type="transmembrane region" description="Helical" evidence="5">
    <location>
        <begin position="40"/>
        <end position="65"/>
    </location>
</feature>